<evidence type="ECO:0000259" key="12">
    <source>
        <dbReference type="PROSITE" id="PS01225"/>
    </source>
</evidence>
<comment type="subcellular location">
    <subcellularLocation>
        <location evidence="1">Secreted</location>
    </subcellularLocation>
</comment>
<feature type="compositionally biased region" description="Low complexity" evidence="10">
    <location>
        <begin position="3609"/>
        <end position="3632"/>
    </location>
</feature>
<proteinExistence type="predicted"/>
<feature type="compositionally biased region" description="Low complexity" evidence="10">
    <location>
        <begin position="3275"/>
        <end position="3327"/>
    </location>
</feature>
<dbReference type="IntAct" id="A7Y9J9">
    <property type="interactions" value="1"/>
</dbReference>
<feature type="compositionally biased region" description="Polar residues" evidence="10">
    <location>
        <begin position="2382"/>
        <end position="2399"/>
    </location>
</feature>
<keyword evidence="4" id="KW-0677">Repeat</keyword>
<feature type="region of interest" description="Disordered" evidence="10">
    <location>
        <begin position="2724"/>
        <end position="2793"/>
    </location>
</feature>
<feature type="compositionally biased region" description="Low complexity" evidence="10">
    <location>
        <begin position="2307"/>
        <end position="2317"/>
    </location>
</feature>
<feature type="compositionally biased region" description="Low complexity" evidence="10">
    <location>
        <begin position="2805"/>
        <end position="2825"/>
    </location>
</feature>
<feature type="compositionally biased region" description="Low complexity" evidence="10">
    <location>
        <begin position="4756"/>
        <end position="4862"/>
    </location>
</feature>
<feature type="compositionally biased region" description="Low complexity" evidence="10">
    <location>
        <begin position="4341"/>
        <end position="4474"/>
    </location>
</feature>
<dbReference type="InterPro" id="IPR058753">
    <property type="entry name" value="TIL_OTOGL_Mucin"/>
</dbReference>
<feature type="region of interest" description="Disordered" evidence="10">
    <location>
        <begin position="2300"/>
        <end position="2476"/>
    </location>
</feature>
<comment type="caution">
    <text evidence="9">Lacks conserved residue(s) required for the propagation of feature annotation.</text>
</comment>
<keyword evidence="7" id="KW-0325">Glycoprotein</keyword>
<feature type="disulfide bond" evidence="9">
    <location>
        <begin position="6022"/>
        <end position="6074"/>
    </location>
</feature>
<dbReference type="Gene3D" id="2.10.25.10">
    <property type="entry name" value="Laminin"/>
    <property type="match status" value="5"/>
</dbReference>
<dbReference type="SUPFAM" id="SSF57567">
    <property type="entry name" value="Serine protease inhibitors"/>
    <property type="match status" value="5"/>
</dbReference>
<dbReference type="CDD" id="cd19941">
    <property type="entry name" value="TIL"/>
    <property type="match status" value="5"/>
</dbReference>
<feature type="domain" description="VWFD" evidence="14">
    <location>
        <begin position="1552"/>
        <end position="1755"/>
    </location>
</feature>
<feature type="compositionally biased region" description="Low complexity" evidence="10">
    <location>
        <begin position="4732"/>
        <end position="4747"/>
    </location>
</feature>
<keyword evidence="5" id="KW-0186">Copper</keyword>
<dbReference type="InterPro" id="IPR025155">
    <property type="entry name" value="WxxW_domain"/>
</dbReference>
<feature type="domain" description="VWFD" evidence="14">
    <location>
        <begin position="731"/>
        <end position="901"/>
    </location>
</feature>
<dbReference type="FunFam" id="2.10.25.10:FF:000674">
    <property type="entry name" value="Mucin-2"/>
    <property type="match status" value="1"/>
</dbReference>
<feature type="compositionally biased region" description="Polar residues" evidence="10">
    <location>
        <begin position="2338"/>
        <end position="2355"/>
    </location>
</feature>
<feature type="region of interest" description="Disordered" evidence="10">
    <location>
        <begin position="3081"/>
        <end position="3100"/>
    </location>
</feature>
<sequence>MSVGRRKLALLWALALALACTRHTGHAQDGSSESSYKHHPALSPIARGPSGVPLRGATVFPSLRTIPVVRASNPAHNGRVCSTWGSFHYKTFDGDVFRFPGLCNYVFSEHCGAAYEDFNIQLRRSQESAAPTLSRVLMKVDGVVIQLTKGSVLVNGHPVLLPFSQSGVLIQQSSSYTKVEARLGLVLMWNHDDSLLLELDTKYANKTCGLCGDFNGMPVVSELLSHNTKLTPMEFGNLQKMDDPTEQCQDPVPEPPRNCSTGFGICEELLHGQLFSGCVALVDVGSYLEACRQDLCFCEDTDLLSCVCHTLAEYSRQCTHAGGLPQDWRGPDFCPQKCPNNMQYHECRSPCADTCSNQEHSRACEDHCVAGCFCPEGTVLDDIGQTGCVPVSKCACVYNGAAYAPGATYSTDCTNCTCSGGRWSCQEVPCPGTCSVLGGAHFSTFDGKQYTVHGDCSYVLTKPCDSSAFTVLAELRRCGLTDSETCLKSVTLSLDGAQTVVVIKASGEVFLNQIYTQLPISAANVTIFRPSTFFIIAQTSLGLQLNLQLVPTMQLFMQLAPKLRGQTCGLCGNFNSIQADDFRTLSGVVEATAAAFFNTFKTQAACPNIRNSFEDPCSLSVENAPRMGAPSACRTLVLALAAMLVVPQAETQGPVEPSWENAGHTMDGGAPTSSPTRRVSFVPPVTVFPSLSRKQMLPLPAGKGVFASPKGGGPDLGVQLPPALNPAHNGRVCSTWGDFHYKTFDGDVFRFPGLCNYVFSEHCRAAYEDFNVQLRRGLVGSRPVVTRVVIKAQGLVLEASNGSVLINGQREELPYSRTGLLVEQSGDYIKVSIRLVLTFLWNGEDSALLELDPKYANQTCGLCGDFNGLPAFNEFYAHNARLTPLQFGNLQKLDGPTEQCPDPLPLPAGNCTDEEGICHRTLLGPAFAECHALVDSTAYLAACAQDLCRCPTCPCATFVEYSRQCAHAGGQPRNWRCPELCPRTCPLNMQHQECGSPCTDTCSNPQRAQLCEDHCVDGCFCPPGRSCTVLDDITHSGCLPLGQCPCTHGGRTYSPGTSFNTTCSSCTCSGGLWQCQDLPCPGTCSVQGGAHISTYDEKLYDLHGDCSYVLSKKCADSSFTVLAELRKCGLTDNENCLKAVTLSLDGGDTAIRVQADGGVFLNSIYTQLPLSAANITLFTPSSFFIVVQTGLGLQLLVQLVPLMQVFVRLDPAHQGQMCGLCGNFNQNQADDFTALSGVVEATGAAFANTWKAQAACANARNSFEDPCSLSVENENYARHWCSRLTDPNSAFSRCHSIINPKPFHSNCMFDTCNCERSEDCLCAALSSYVHACAAKGVQLSDWRDGVCTKYMQNCPKSQRYAYVVDACQPTCRGLSEADVTCSVSFVPVDGCTCPAGTFLNDAGACVPAQECPCYAHGTVLAPGEVVHDEGAVCSCTGGKLSCLGASLQKSTGCAAPMVYLDCSNSSAGTPGAECLRSCHTLDVGCFSTHCVSGCVCPPGLVSDGSGGCIAEEDCPCVHNEATYKPGETIRVDCNTCTCRNRRWECSHRLCLGTCVAYGDGHFITFDGDRYSFEGSCEYILAQDYCGDNTTHGTFRIVTENIPCGTTGTTCSKAIKLFVEVRTAPAVSTPDPAANEPAPREASVGFRQRLPPLQSYELILQEGTFKAVARGPGGDPPYKIRYMGIFLVIETHGMAVSWDRKTSVFIRLHQDYKGRVCGLCGNFDDNAINDFATRSRSVVGDALEFGNSWKLSPSCPDALAPKDPCTANPFRKSWAQKQCSILHGPTFAACRSQVDSTKYYEACVNDACACDSGGDCECFCTAVAAYAQACHDAGLCVSWRTPDTCPLFCDFYNPHGGCEWHYQPCGAPCLKTCRNPSGHCLVDLPGLEGCYPKCPPSQPFFNEDQMKCVAQCGCYDKDGNYYDVGARVPTAENCQSCNCTPSGIQCAHSLEACTCTYEDRTYSYQDVIYNTTDGLGACLIAICGSNGTIIRKAVACPGTPATTPFTFTTAWVPHSTTSPALPVSTVCVREVCRWSSWYNGHRPEPGLGGGDFETFENLRQRGYQVCPVLADIECRAAQLPDMPLEELGQQVDCDRMRGLMCANSQQSPPLCHDYELRVLCCEYVPCGPSPAPGTSPQPSLSASTEPAVPTPTQTTATEKTTLWVTPSIRSTAALTSQTGSSSGPVTVTPSAPGTTTCQPRCQWTEWFDEDYPKSEQLGGDVESYDKIRAAGGHLCQQPKDIECQAESFPNWTLAQVGQKVHCDVHFGLVCRNWEQEGVFKMCYNYRIRVLCCSDDHCRGRATTPPPTTELETATTTTTQALFSTPQPTSSPGLTRAPPASTTAVPTLSEGLTSPRYTSTLGTATTGGPTTPAGSTEPTVPGVATSTLPTRSALPGTTGSLGTWRPSQPPTLAPTTMATSRARPTGTASTASKEPLTTSLAPTLTSELSTSQAETSTPRTETTMSPLTNTTTSQGTTRCQPKCEWTEWFDVDFPTSGVAGGDMETFENIRAAGGKMCWAPKSIECRAENYPEVSIDQVGQVLTCSLETGLTCKNEDQTGRFNMCFNYNVRVLCCDDYSHCPSTPATSSTATPSSTPGTTWILTKPTTTATTTASTGSTATPTSTLRTAPPPKVLTTTATTPTVTSSKATPSSSPGTATALPALRSTATTPTATSVTPIPSSSLGTTWTRLSQTTTPTATMSTATPSSTPETAHTSTVLTATATTTGATGSVATPSSTPGTAHTTKVPTTTTTGFTATPSSSPGTALTPPVWISTTTTPTTRGSTVTPSSIPGTTHTATVLTTTTTTVATGSMATPSSSTQTSGTTHTPPVPNTMATTHGRSLPPSSPHTVRTAWTSATSGILGTTHITEPSTVTSHTLAATTGTTQHSTPALSSPHPSSRTTESPPSPGTTTPGHTTATSRTTATATPSKTRTSTLLPSSPTSAPITTVVTMGCEPQCAWSEWLDYSYPMPGPSGGDFDTYSNIRAAGGAVCEQPLGLECRAQAQPGVPLRELGQVVECSLDFGLVCRNREQVGKFKMCFNYEIRVFCCNYGHCPSTPATSSTAMPSSTPGTTWILTELTTTATTTESTGSTATPSSTPGTTWILTEPSTTATVTVPTGSTATASSTQATAGTPHVSTTATTPTVTSSKATPFSSPGTATALPALRSTATTPTATSFTAIPSSSLGTTWTRLSQTTTPTATMSTATPSSTPETVHTSTVLTTTATTTGATGSVATPSSTPGTAHTTKVLTTTTTGFTATPSSSPGTARTLPVWISTTTTPTTRGSTVTPSSIPGTTHTPTVLTTTTTTVATGSMATPSSSTQTSGTTHTPPVPNTTATTHGRSLSPSSPHTVRTAWTSATSGTLGTTHITEPSTGTSHTPAATTGTTQHSTPALSSPHPSSRTTESPPSPGTTTPGHTRATSRTTATATPSKTRTSTLLPSSPTSAPITTVVTMGCEPQCAWSEWLDYSYPMPGPSGGDFDTYSNIRAAGGAVCEQPLGLECRAQAQPGVPLRELGQVVECSLDFGLVCRNREQVGKFKMCFNYEIRVFCCNYGHCPSTPATSSTATPSSTPGTTWILTEQTTAATTTATTGSTAIPSSTPGTAPPPKVLTSTATTPTATSSKATSSSSPRTATTLPVLTSTATKSTATSFTPIPSFTLGTTGTLPEQTTTPMATMSTIHPSSTPETTHTSTVLTTKATTTRATSSMSTPSSTPGTTWILTELTTAATTTAATGPTATPSSTPGTTWILTEPSTTATVTVPTGSTATASSTRATAGTLKVLTSTATTPTVISSRATPSSSPGTATALPALRSTATTPTATSVTAIPSSSLGTAWTRLSQTTTPTATMSTATPSSTPETVHTSTVLTTTTTTTRATGSVATPSSTPGTAHTTKVPTTTTTGFTATPSSSPGTALTPPVWISTTTTPTTRGSTVTPSSIPGTTHTATVLTTTTTTVATGSMATPSSSTQTSGTTHTPPVPNTTATTHGRSLPPSSPHTVRTAWTSATSGILGTTHITEPSTVTSHTPAATTSTTQHSTPALSSPHPSSRTTESPPSPGTTTPGHTRGTSRTTATATPSKTRTSTLLPSSPTSAPITTVVTTGCEPQCAWSEWLDYSYPMPGPSGGDFDTYSNIRAAGGAVCEQPLGLECRAQAQPGVPLRELGQVVECSLDFGLVCRNREQVGKFKMCFNYEIRVFCCNYGHCPSTPATSSTATPSSTPGTTWILTKLTTTATTTESTGSTATPSSTPGTTWILTEPSTTATVTVPTGSTATASSTQATAGTPHVSTTATTPTVTSSKATPFSSPGTATALPALRSTATTPTATSFTAIPSSSLGTTWTRLSQTTTPTATMSTATPSSTPETAHTSTVLTTTATTTRATGSVATPSSTPGTAHTTKVPTTTTTGFTVTPSSSPGTARTPPVWISTTTTPTTSGSTVTPSSVPGTTHTPTVLTTTTTTVATGSMATPSSSTQTSGTTHTPPVPNTTATTHGRSLSPSSPHTVRTAWTSATSGTLGTTHITEPSTGTSHTPAATTGTTQHSTPALSSPHPSSRTTESPPSPGTTTPGHTTATSRTTATATPSKTRTSTLLPSSPTSAPITTVVTTGCEPQCAWSEWLDYSYPMPGPSGGDFDTYSNIRAAGGAVCEQPLGLECRAQAQPGVPLGELGQVVECSLDFGLVCRNREQVGKFKMCFNYEIRVFCCNYGHCPSTPATSSTAMPSSTPGTTWILTELTTTATTTASTGSTATPSSTPGTAPPPKVLTSPATTPTATSSKATSSSSPRTATTLPVLTSTATKSTATSVTPIPSSTLGTTGTLPEQTTTPVATMSTIHPSSTPETTHTSTVLTTKATTTRATSSTSTPSSTPGTTWILTELTTAATTTAATGPTATPSSTPGTTWILTELTTTATTTASTGSTATPSSTPGTTWILTEPSTTATVTVPTGSTATASSTQATAGTPHVSTTATTPTVTSSKATPSSSPGTATALPALRSTATTPTATSFTAIPSSSLGTTWTRLSQTTTPTATMSTATPSSTPETVHTSTVLTATATTTGATGSVATPSSTPGTAHTTKVPTTTTTGFTATPSSSPGTALTPPTTTPMSTMSTIHTSSTPETTHTSTVLTTTATMTRATNSTATPSSTLGTTRILTELTTTATTTAATGSTATLSSTPGTTWILTEPSTIATVMVPTGSTATASSTLGTAHTPKVVTTMATMPTATASTVPSSSTVGTTRTPAVLPSSLPTFSVSTVSSSVLTTLRPTGFPSSHFSTPCFCRAFGQFFSPGEVIYNKTDRAGCHFYAVCNQHCDIDRFQGACPTSPPPVSSAPLSSPSPAPGCDNAIPLRQVNETWTLENCTVARCVGDNRVVLLDPKPVANVTCVNKHLPIKVSDPSQPCDFHYECECECVGGRGITPGAGICSMWGGSHYSTFDGTSYTFRGNCTYVLMREIHARFGNLSLYLDNHYCTASATAAAAAARCPRALSIHYKSMDIVLTVTMVHGKEEGLILFDQIPVSSGFSKNGVLVSVLGTTTMRVDIPALGVSVTFNGQVFQARLPYSLFHNNTEGQCGTCTNNQRDDCLQRDGTTAASCKDMAKTWLVPDSRKDGCWAPTGTPPTASPAAPVSSTPTPTPCPPQPLCDLMLSQVFAECHNLVPPGPFFNACISDHCRGRLEVPCQSLEAYAELCRARGVCSDWRGATGGLCDLTCPPTKVYKPCGPIQPATCNSRNQSPQLEGMAEGCFCPEDQILFNAHMGICVQACPCVGPDGFPKFPGERWVSNCQSCVCDEGSVSVQCKPLPCDAQGQPPPCNRPGFVTVTRPRAENPCCPETVCVCNTTTCPQSLPVCPPGQESICTQEEGDCCPTFRCRPQLCSYNGTFYGVGATFPGALPCHMCTCLSGDTQDPTVQCQEDACNNTTCPQGFEYKRVAGQCCGECVQTACLTPDGQPVQLNETWVNSHVDNCTVYLCEAEGGVHLLTPQPASCPDVSSCRGSLRKTGCCYSCEEDSCQVRINTTILWHQGCETEVNITFCEGSCPGASKYSAEAQAMQHQCTCCQERRVHEETVPLHCPNGSAILHTYTHAVQVLCGLLAWGLQAGGHIRGAVQDPQQPLKDQEASGKARQGGGYRQTVAWGDKSNARAWLQKPVVWVQSGAFPTPGPASALCPWKMGIQPETTKQLRDANILKESKRSISRERQRQCAQAIRFNRGFGGQIWKSQRFF</sequence>
<organism evidence="15">
    <name type="scientific">Homo sapiens</name>
    <name type="common">Human</name>
    <dbReference type="NCBI Taxonomy" id="9606"/>
    <lineage>
        <taxon>Eukaryota</taxon>
        <taxon>Metazoa</taxon>
        <taxon>Chordata</taxon>
        <taxon>Craniata</taxon>
        <taxon>Vertebrata</taxon>
        <taxon>Euteleostomi</taxon>
        <taxon>Mammalia</taxon>
        <taxon>Eutheria</taxon>
        <taxon>Euarchontoglires</taxon>
        <taxon>Primates</taxon>
        <taxon>Haplorrhini</taxon>
        <taxon>Catarrhini</taxon>
        <taxon>Hominidae</taxon>
        <taxon>Homo</taxon>
    </lineage>
</organism>
<keyword evidence="6 9" id="KW-1015">Disulfide bond</keyword>
<feature type="compositionally biased region" description="Polar residues" evidence="10">
    <location>
        <begin position="3332"/>
        <end position="3369"/>
    </location>
</feature>
<dbReference type="SMART" id="SM00215">
    <property type="entry name" value="VWC_out"/>
    <property type="match status" value="4"/>
</dbReference>
<feature type="compositionally biased region" description="Low complexity" evidence="10">
    <location>
        <begin position="3584"/>
        <end position="3600"/>
    </location>
</feature>
<dbReference type="OrthoDB" id="10071893at2759"/>
<feature type="region of interest" description="Disordered" evidence="10">
    <location>
        <begin position="5042"/>
        <end position="5112"/>
    </location>
</feature>
<feature type="compositionally biased region" description="Low complexity" evidence="10">
    <location>
        <begin position="3839"/>
        <end position="3972"/>
    </location>
</feature>
<feature type="region of interest" description="Disordered" evidence="10">
    <location>
        <begin position="27"/>
        <end position="49"/>
    </location>
</feature>
<dbReference type="GO" id="GO:0005576">
    <property type="term" value="C:extracellular region"/>
    <property type="evidence" value="ECO:0007669"/>
    <property type="project" value="UniProtKB-SubCell"/>
</dbReference>
<feature type="region of interest" description="Disordered" evidence="10">
    <location>
        <begin position="3275"/>
        <end position="3444"/>
    </location>
</feature>
<feature type="region of interest" description="Disordered" evidence="10">
    <location>
        <begin position="2173"/>
        <end position="2195"/>
    </location>
</feature>
<evidence type="ECO:0000259" key="13">
    <source>
        <dbReference type="PROSITE" id="PS50184"/>
    </source>
</evidence>
<feature type="region of interest" description="Disordered" evidence="10">
    <location>
        <begin position="4009"/>
        <end position="4089"/>
    </location>
</feature>
<feature type="compositionally biased region" description="Low complexity" evidence="10">
    <location>
        <begin position="2691"/>
        <end position="2712"/>
    </location>
</feature>
<accession>A7Y9J9</accession>
<feature type="region of interest" description="Disordered" evidence="10">
    <location>
        <begin position="3111"/>
        <end position="3158"/>
    </location>
</feature>
<feature type="region of interest" description="Disordered" evidence="10">
    <location>
        <begin position="2130"/>
        <end position="2154"/>
    </location>
</feature>
<evidence type="ECO:0000256" key="6">
    <source>
        <dbReference type="ARBA" id="ARBA00023157"/>
    </source>
</evidence>
<feature type="compositionally biased region" description="Polar residues" evidence="10">
    <location>
        <begin position="4479"/>
        <end position="4516"/>
    </location>
</feature>
<evidence type="ECO:0000256" key="5">
    <source>
        <dbReference type="ARBA" id="ARBA00023008"/>
    </source>
</evidence>
<feature type="domain" description="VWFD" evidence="14">
    <location>
        <begin position="1082"/>
        <end position="1257"/>
    </location>
</feature>
<feature type="region of interest" description="Disordered" evidence="10">
    <location>
        <begin position="2880"/>
        <end position="2940"/>
    </location>
</feature>
<protein>
    <submittedName>
        <fullName evidence="15">Mucin 5AC, oligomeric mucus/gel-forming</fullName>
    </submittedName>
</protein>
<dbReference type="Pfam" id="PF01826">
    <property type="entry name" value="TIL"/>
    <property type="match status" value="3"/>
</dbReference>
<comment type="subunit">
    <text evidence="8">Homomultimer; disulfide-linked. The N- and C-terminus mediate their assembly into higher order structures to form filaments. The CTCK domains of two polypeptides associate in the endoplasmic reticulum to generate intermolecularly disulfide-bonded dimers. These dimers progress to the Golgi apparatus, which is a more acidic environment than the endoplasmic reticulum. Under acidic conditions, the N-termini form non-covalent intermolecular interactions that juxtapose assemblies from different CTCK-linked dimers to produce long, disulfide-linked polymers that remain highly compact until secretion.</text>
</comment>
<feature type="signal peptide" evidence="11">
    <location>
        <begin position="1"/>
        <end position="27"/>
    </location>
</feature>
<evidence type="ECO:0000256" key="2">
    <source>
        <dbReference type="ARBA" id="ARBA00022525"/>
    </source>
</evidence>
<dbReference type="PROSITE" id="PS01208">
    <property type="entry name" value="VWFC_1"/>
    <property type="match status" value="2"/>
</dbReference>
<feature type="compositionally biased region" description="Low complexity" evidence="10">
    <location>
        <begin position="3370"/>
        <end position="3444"/>
    </location>
</feature>
<feature type="chain" id="PRO_5002718059" evidence="11">
    <location>
        <begin position="28"/>
        <end position="6207"/>
    </location>
</feature>
<evidence type="ECO:0000256" key="8">
    <source>
        <dbReference type="ARBA" id="ARBA00063950"/>
    </source>
</evidence>
<feature type="region of interest" description="Disordered" evidence="10">
    <location>
        <begin position="4227"/>
        <end position="4307"/>
    </location>
</feature>
<feature type="compositionally biased region" description="Low complexity" evidence="10">
    <location>
        <begin position="2432"/>
        <end position="2449"/>
    </location>
</feature>
<dbReference type="InterPro" id="IPR014853">
    <property type="entry name" value="VWF/SSPO/ZAN-like_Cys-rich_dom"/>
</dbReference>
<evidence type="ECO:0000259" key="14">
    <source>
        <dbReference type="PROSITE" id="PS51233"/>
    </source>
</evidence>
<dbReference type="SMART" id="SM00214">
    <property type="entry name" value="VWC"/>
    <property type="match status" value="6"/>
</dbReference>
<feature type="region of interest" description="Disordered" evidence="10">
    <location>
        <begin position="4341"/>
        <end position="4591"/>
    </location>
</feature>
<dbReference type="PROSITE" id="PS50184">
    <property type="entry name" value="VWFC_2"/>
    <property type="match status" value="2"/>
</dbReference>
<dbReference type="Pfam" id="PF08742">
    <property type="entry name" value="C8"/>
    <property type="match status" value="5"/>
</dbReference>
<feature type="compositionally biased region" description="Low complexity" evidence="10">
    <location>
        <begin position="4517"/>
        <end position="4591"/>
    </location>
</feature>
<evidence type="ECO:0000256" key="4">
    <source>
        <dbReference type="ARBA" id="ARBA00022737"/>
    </source>
</evidence>
<feature type="region of interest" description="Disordered" evidence="10">
    <location>
        <begin position="3584"/>
        <end position="3632"/>
    </location>
</feature>
<dbReference type="InterPro" id="IPR001007">
    <property type="entry name" value="VWF_dom"/>
</dbReference>
<feature type="compositionally biased region" description="Low complexity" evidence="10">
    <location>
        <begin position="2458"/>
        <end position="2470"/>
    </location>
</feature>
<evidence type="ECO:0000256" key="7">
    <source>
        <dbReference type="ARBA" id="ARBA00023180"/>
    </source>
</evidence>
<dbReference type="SMART" id="SM00832">
    <property type="entry name" value="C8"/>
    <property type="match status" value="5"/>
</dbReference>
<feature type="region of interest" description="Disordered" evidence="10">
    <location>
        <begin position="2583"/>
        <end position="2712"/>
    </location>
</feature>
<dbReference type="InterPro" id="IPR036084">
    <property type="entry name" value="Ser_inhib-like_sf"/>
</dbReference>
<evidence type="ECO:0000256" key="10">
    <source>
        <dbReference type="SAM" id="MobiDB-lite"/>
    </source>
</evidence>
<dbReference type="InterPro" id="IPR050780">
    <property type="entry name" value="Mucin_vWF_Thrombospondin_sf"/>
</dbReference>
<dbReference type="PROSITE" id="PS51257">
    <property type="entry name" value="PROKAR_LIPOPROTEIN"/>
    <property type="match status" value="1"/>
</dbReference>
<dbReference type="PROSITE" id="PS51233">
    <property type="entry name" value="VWFD"/>
    <property type="match status" value="6"/>
</dbReference>
<dbReference type="Pfam" id="PF25962">
    <property type="entry name" value="TIL_OTOGL_Mucin"/>
    <property type="match status" value="1"/>
</dbReference>
<evidence type="ECO:0000313" key="15">
    <source>
        <dbReference type="EMBL" id="ABV02582.1"/>
    </source>
</evidence>
<feature type="compositionally biased region" description="Low complexity" evidence="10">
    <location>
        <begin position="4015"/>
        <end position="4089"/>
    </location>
</feature>
<dbReference type="FunFam" id="2.10.25.10:FF:000414">
    <property type="entry name" value="von Willebrand factor"/>
    <property type="match status" value="1"/>
</dbReference>
<feature type="compositionally biased region" description="Polar residues" evidence="10">
    <location>
        <begin position="2318"/>
        <end position="2331"/>
    </location>
</feature>
<dbReference type="EMBL" id="EU127454">
    <property type="protein sequence ID" value="ABV02582.1"/>
    <property type="molecule type" value="Genomic_DNA"/>
</dbReference>
<feature type="region of interest" description="Disordered" evidence="10">
    <location>
        <begin position="6092"/>
        <end position="6112"/>
    </location>
</feature>
<feature type="compositionally biased region" description="Polar residues" evidence="10">
    <location>
        <begin position="2681"/>
        <end position="2690"/>
    </location>
</feature>
<feature type="region of interest" description="Disordered" evidence="10">
    <location>
        <begin position="5014"/>
        <end position="5033"/>
    </location>
</feature>
<feature type="domain" description="VWFC" evidence="13">
    <location>
        <begin position="5858"/>
        <end position="5924"/>
    </location>
</feature>
<evidence type="ECO:0000256" key="3">
    <source>
        <dbReference type="ARBA" id="ARBA00022729"/>
    </source>
</evidence>
<feature type="region of interest" description="Disordered" evidence="10">
    <location>
        <begin position="3839"/>
        <end position="3997"/>
    </location>
</feature>
<feature type="region of interest" description="Disordered" evidence="10">
    <location>
        <begin position="2805"/>
        <end position="2850"/>
    </location>
</feature>
<name>A7Y9J9_HUMAN</name>
<feature type="domain" description="VWFD" evidence="14">
    <location>
        <begin position="432"/>
        <end position="607"/>
    </location>
</feature>
<dbReference type="PROSITE" id="PS01225">
    <property type="entry name" value="CTCK_2"/>
    <property type="match status" value="1"/>
</dbReference>
<dbReference type="Pfam" id="PF00094">
    <property type="entry name" value="VWD"/>
    <property type="match status" value="6"/>
</dbReference>
<dbReference type="FunFam" id="2.10.25.10:FF:000153">
    <property type="entry name" value="MUC5B isoform 1"/>
    <property type="match status" value="1"/>
</dbReference>
<dbReference type="PANTHER" id="PTHR11339:SF408">
    <property type="entry name" value="MUCIN-5B"/>
    <property type="match status" value="1"/>
</dbReference>
<feature type="domain" description="VWFD" evidence="14">
    <location>
        <begin position="5408"/>
        <end position="5598"/>
    </location>
</feature>
<dbReference type="InterPro" id="IPR002919">
    <property type="entry name" value="TIL_dom"/>
</dbReference>
<dbReference type="InterPro" id="IPR006207">
    <property type="entry name" value="Cys_knot_C"/>
</dbReference>
<evidence type="ECO:0000256" key="11">
    <source>
        <dbReference type="SAM" id="SignalP"/>
    </source>
</evidence>
<gene>
    <name evidence="15" type="primary">MUC5AC</name>
</gene>
<feature type="domain" description="CTCK" evidence="12">
    <location>
        <begin position="5990"/>
        <end position="6074"/>
    </location>
</feature>
<feature type="compositionally biased region" description="Low complexity" evidence="10">
    <location>
        <begin position="2583"/>
        <end position="2680"/>
    </location>
</feature>
<dbReference type="InterPro" id="IPR001846">
    <property type="entry name" value="VWF_type-D"/>
</dbReference>
<feature type="domain" description="VWFC" evidence="13">
    <location>
        <begin position="5751"/>
        <end position="5821"/>
    </location>
</feature>
<feature type="region of interest" description="Disordered" evidence="10">
    <location>
        <begin position="4931"/>
        <end position="5000"/>
    </location>
</feature>
<dbReference type="SUPFAM" id="SSF57603">
    <property type="entry name" value="FnI-like domain"/>
    <property type="match status" value="3"/>
</dbReference>
<dbReference type="Pfam" id="PF13330">
    <property type="entry name" value="Mucin2_WxxW"/>
    <property type="match status" value="7"/>
</dbReference>
<dbReference type="SMART" id="SM00041">
    <property type="entry name" value="CT"/>
    <property type="match status" value="1"/>
</dbReference>
<evidence type="ECO:0000256" key="1">
    <source>
        <dbReference type="ARBA" id="ARBA00004613"/>
    </source>
</evidence>
<reference evidence="15" key="1">
    <citation type="submission" date="2007-08" db="EMBL/GenBank/DDBJ databases">
        <authorList>
            <person name="Livingston R.J."/>
            <person name="Rieder M.J."/>
            <person name="Shaffer T."/>
            <person name="Bertucci C."/>
            <person name="Baier C.N."/>
            <person name="Rajkumar N."/>
            <person name="Willa H.T."/>
            <person name="Stanaway I.B."/>
            <person name="Nguyen C.P."/>
            <person name="Gildersleeve H."/>
            <person name="Johnson E.J."/>
            <person name="Swanson J.E."/>
            <person name="McFarland I."/>
            <person name="Park C."/>
            <person name="Nickerson D.A."/>
        </authorList>
    </citation>
    <scope>NUCLEOTIDE SEQUENCE</scope>
</reference>
<feature type="compositionally biased region" description="Low complexity" evidence="10">
    <location>
        <begin position="2356"/>
        <end position="2377"/>
    </location>
</feature>
<keyword evidence="2" id="KW-0964">Secreted</keyword>
<dbReference type="PANTHER" id="PTHR11339">
    <property type="entry name" value="EXTRACELLULAR MATRIX GLYCOPROTEIN RELATED"/>
    <property type="match status" value="1"/>
</dbReference>
<evidence type="ECO:0000256" key="9">
    <source>
        <dbReference type="PROSITE-ProRule" id="PRU00039"/>
    </source>
</evidence>
<dbReference type="GO" id="GO:0005796">
    <property type="term" value="C:Golgi lumen"/>
    <property type="evidence" value="ECO:0007669"/>
    <property type="project" value="UniProtKB-ARBA"/>
</dbReference>
<feature type="compositionally biased region" description="Low complexity" evidence="10">
    <location>
        <begin position="2143"/>
        <end position="2154"/>
    </location>
</feature>
<keyword evidence="3 11" id="KW-0732">Signal</keyword>
<feature type="domain" description="VWFD" evidence="14">
    <location>
        <begin position="79"/>
        <end position="249"/>
    </location>
</feature>
<dbReference type="SMART" id="SM00216">
    <property type="entry name" value="VWD"/>
    <property type="match status" value="6"/>
</dbReference>
<feature type="region of interest" description="Disordered" evidence="10">
    <location>
        <begin position="4732"/>
        <end position="4862"/>
    </location>
</feature>